<dbReference type="InterPro" id="IPR005749">
    <property type="entry name" value="Ribosomal_uL15_bac-type"/>
</dbReference>
<keyword evidence="2 4" id="KW-0689">Ribosomal protein</keyword>
<feature type="region of interest" description="Disordered" evidence="5">
    <location>
        <begin position="1"/>
        <end position="49"/>
    </location>
</feature>
<keyword evidence="4" id="KW-0699">rRNA-binding</keyword>
<accession>A0A1F5ZRL1</accession>
<comment type="subunit">
    <text evidence="4">Part of the 50S ribosomal subunit.</text>
</comment>
<evidence type="ECO:0000256" key="3">
    <source>
        <dbReference type="ARBA" id="ARBA00023274"/>
    </source>
</evidence>
<dbReference type="GO" id="GO:0003735">
    <property type="term" value="F:structural constituent of ribosome"/>
    <property type="evidence" value="ECO:0007669"/>
    <property type="project" value="InterPro"/>
</dbReference>
<dbReference type="Pfam" id="PF00828">
    <property type="entry name" value="Ribosomal_L27A"/>
    <property type="match status" value="1"/>
</dbReference>
<dbReference type="GO" id="GO:0019843">
    <property type="term" value="F:rRNA binding"/>
    <property type="evidence" value="ECO:0007669"/>
    <property type="project" value="UniProtKB-UniRule"/>
</dbReference>
<comment type="function">
    <text evidence="4">Binds to the 23S rRNA.</text>
</comment>
<feature type="domain" description="Large ribosomal subunit protein uL15/eL18" evidence="6">
    <location>
        <begin position="84"/>
        <end position="141"/>
    </location>
</feature>
<proteinExistence type="inferred from homology"/>
<gene>
    <name evidence="4" type="primary">rplO</name>
    <name evidence="7" type="ORF">A2773_04270</name>
</gene>
<dbReference type="EMBL" id="MFJE01000005">
    <property type="protein sequence ID" value="OGG15078.1"/>
    <property type="molecule type" value="Genomic_DNA"/>
</dbReference>
<dbReference type="SUPFAM" id="SSF52080">
    <property type="entry name" value="Ribosomal proteins L15p and L18e"/>
    <property type="match status" value="1"/>
</dbReference>
<evidence type="ECO:0000256" key="1">
    <source>
        <dbReference type="ARBA" id="ARBA00007320"/>
    </source>
</evidence>
<keyword evidence="4" id="KW-0694">RNA-binding</keyword>
<dbReference type="PANTHER" id="PTHR12934:SF11">
    <property type="entry name" value="LARGE RIBOSOMAL SUBUNIT PROTEIN UL15M"/>
    <property type="match status" value="1"/>
</dbReference>
<dbReference type="PANTHER" id="PTHR12934">
    <property type="entry name" value="50S RIBOSOMAL PROTEIN L15"/>
    <property type="match status" value="1"/>
</dbReference>
<sequence length="151" mass="16403">MKLHELPKTTKRSQKRLGRGHGSGRGKTAGRGTKGQKARGKMKLEFEGGQGSIIRRLPLKRGKDRNHPFSRRPLAVNTKVLNLLPKSAIVTLELLKKHHIVDKDINSVKILGEGTLSIALTVLLPTSKGAQKKIEKAGGKVDLPAGRQGKS</sequence>
<evidence type="ECO:0000259" key="6">
    <source>
        <dbReference type="Pfam" id="PF00828"/>
    </source>
</evidence>
<feature type="compositionally biased region" description="Basic residues" evidence="5">
    <location>
        <begin position="9"/>
        <end position="24"/>
    </location>
</feature>
<dbReference type="STRING" id="1798375.A2773_04270"/>
<comment type="similarity">
    <text evidence="1 4">Belongs to the universal ribosomal protein uL15 family.</text>
</comment>
<dbReference type="InterPro" id="IPR036227">
    <property type="entry name" value="Ribosomal_uL15/eL18_sf"/>
</dbReference>
<organism evidence="7 8">
    <name type="scientific">Candidatus Gottesmanbacteria bacterium RIFCSPHIGHO2_01_FULL_39_10</name>
    <dbReference type="NCBI Taxonomy" id="1798375"/>
    <lineage>
        <taxon>Bacteria</taxon>
        <taxon>Candidatus Gottesmaniibacteriota</taxon>
    </lineage>
</organism>
<dbReference type="InterPro" id="IPR021131">
    <property type="entry name" value="Ribosomal_uL15/eL18"/>
</dbReference>
<dbReference type="GO" id="GO:0006412">
    <property type="term" value="P:translation"/>
    <property type="evidence" value="ECO:0007669"/>
    <property type="project" value="UniProtKB-UniRule"/>
</dbReference>
<dbReference type="AlphaFoldDB" id="A0A1F5ZRL1"/>
<evidence type="ECO:0000256" key="2">
    <source>
        <dbReference type="ARBA" id="ARBA00022980"/>
    </source>
</evidence>
<dbReference type="NCBIfam" id="TIGR01071">
    <property type="entry name" value="rplO_bact"/>
    <property type="match status" value="1"/>
</dbReference>
<dbReference type="HAMAP" id="MF_01341">
    <property type="entry name" value="Ribosomal_uL15"/>
    <property type="match status" value="1"/>
</dbReference>
<reference evidence="7 8" key="1">
    <citation type="journal article" date="2016" name="Nat. Commun.">
        <title>Thousands of microbial genomes shed light on interconnected biogeochemical processes in an aquifer system.</title>
        <authorList>
            <person name="Anantharaman K."/>
            <person name="Brown C.T."/>
            <person name="Hug L.A."/>
            <person name="Sharon I."/>
            <person name="Castelle C.J."/>
            <person name="Probst A.J."/>
            <person name="Thomas B.C."/>
            <person name="Singh A."/>
            <person name="Wilkins M.J."/>
            <person name="Karaoz U."/>
            <person name="Brodie E.L."/>
            <person name="Williams K.H."/>
            <person name="Hubbard S.S."/>
            <person name="Banfield J.F."/>
        </authorList>
    </citation>
    <scope>NUCLEOTIDE SEQUENCE [LARGE SCALE GENOMIC DNA]</scope>
</reference>
<keyword evidence="3 4" id="KW-0687">Ribonucleoprotein</keyword>
<comment type="caution">
    <text evidence="7">The sequence shown here is derived from an EMBL/GenBank/DDBJ whole genome shotgun (WGS) entry which is preliminary data.</text>
</comment>
<evidence type="ECO:0000313" key="7">
    <source>
        <dbReference type="EMBL" id="OGG15078.1"/>
    </source>
</evidence>
<protein>
    <recommendedName>
        <fullName evidence="4">Large ribosomal subunit protein uL15</fullName>
    </recommendedName>
</protein>
<dbReference type="Gene3D" id="3.100.10.10">
    <property type="match status" value="1"/>
</dbReference>
<name>A0A1F5ZRL1_9BACT</name>
<evidence type="ECO:0000256" key="4">
    <source>
        <dbReference type="HAMAP-Rule" id="MF_01341"/>
    </source>
</evidence>
<dbReference type="InterPro" id="IPR030878">
    <property type="entry name" value="Ribosomal_uL15"/>
</dbReference>
<evidence type="ECO:0000256" key="5">
    <source>
        <dbReference type="SAM" id="MobiDB-lite"/>
    </source>
</evidence>
<dbReference type="GO" id="GO:0015934">
    <property type="term" value="C:large ribosomal subunit"/>
    <property type="evidence" value="ECO:0007669"/>
    <property type="project" value="InterPro"/>
</dbReference>
<evidence type="ECO:0000313" key="8">
    <source>
        <dbReference type="Proteomes" id="UP000177383"/>
    </source>
</evidence>
<dbReference type="Proteomes" id="UP000177383">
    <property type="component" value="Unassembled WGS sequence"/>
</dbReference>